<name>A0A0F9RJ65_9ZZZZ</name>
<accession>A0A0F9RJ65</accession>
<sequence length="683" mass="75800">MAYTFVLPKDTPGNKKQVEDIFQYLVAKGKSRRNPQSIRWWISNYYMRGIRNFSGIDYTSGTVQIAYQNEEGNLKFQYEDVVAKYQAQLGRLLSLDLSPSISRRGISLDGMRKASVAQVVLDSAFPEDKVKEMALDICPALLMYGTVGVVLWVDSEDSMGIDVVMPWELIPIPIDIASPTDARGIMRTRVVPTAWIKSLKITPGEGTKTFKNLESVRMPVADLPPDVAGRYDGSAQLASTGGGFFIRDGEADTTYGGMPKKRQEKDTYMDVTQLTEVWLQTSDGYLSEYLGFAGTTKFQQLFRIDHEGSKNPMPIRVIRDTIVGGFWGRSFVDLLIPLNNEIEYALSSVFQAVSDFDLYGIQLWPSTLGTPPEAQRGQDGIKRIIYEPDYTCPDMKPENVMPAKMTQPQIQAVRLAIDMMDRLANQPADLMRGDAPGRVDSSAGLGLLYETSSIPLSPTAKNLALGLSGVYRSMLRVLKDMWDDQRVVSISNLDDALAGIVIDAEAGTLSLSQNAIPYPDEVNTGVKSETPISKEQQKAELKEGLDKQRITLDEFNFEVRKRGLDIPVGGEIEWQNHRRAMMENITLFGDGKTVGSVDVSERDMHMIHLKVLEAFMARPEFFLASTEVQNAFEEHWQEHRIGLGILPEGMVPPDEAAEMEMGGMGDTGMMGPGGPGEGMLPQQ</sequence>
<dbReference type="AlphaFoldDB" id="A0A0F9RJ65"/>
<proteinExistence type="predicted"/>
<comment type="caution">
    <text evidence="1">The sequence shown here is derived from an EMBL/GenBank/DDBJ whole genome shotgun (WGS) entry which is preliminary data.</text>
</comment>
<protein>
    <recommendedName>
        <fullName evidence="2">Portal protein</fullName>
    </recommendedName>
</protein>
<dbReference type="EMBL" id="LAZR01000911">
    <property type="protein sequence ID" value="KKN54804.1"/>
    <property type="molecule type" value="Genomic_DNA"/>
</dbReference>
<reference evidence="1" key="1">
    <citation type="journal article" date="2015" name="Nature">
        <title>Complex archaea that bridge the gap between prokaryotes and eukaryotes.</title>
        <authorList>
            <person name="Spang A."/>
            <person name="Saw J.H."/>
            <person name="Jorgensen S.L."/>
            <person name="Zaremba-Niedzwiedzka K."/>
            <person name="Martijn J."/>
            <person name="Lind A.E."/>
            <person name="van Eijk R."/>
            <person name="Schleper C."/>
            <person name="Guy L."/>
            <person name="Ettema T.J."/>
        </authorList>
    </citation>
    <scope>NUCLEOTIDE SEQUENCE</scope>
</reference>
<evidence type="ECO:0000313" key="1">
    <source>
        <dbReference type="EMBL" id="KKN54804.1"/>
    </source>
</evidence>
<evidence type="ECO:0008006" key="2">
    <source>
        <dbReference type="Google" id="ProtNLM"/>
    </source>
</evidence>
<gene>
    <name evidence="1" type="ORF">LCGC14_0588580</name>
</gene>
<organism evidence="1">
    <name type="scientific">marine sediment metagenome</name>
    <dbReference type="NCBI Taxonomy" id="412755"/>
    <lineage>
        <taxon>unclassified sequences</taxon>
        <taxon>metagenomes</taxon>
        <taxon>ecological metagenomes</taxon>
    </lineage>
</organism>